<keyword evidence="2" id="KW-1133">Transmembrane helix</keyword>
<reference evidence="3" key="1">
    <citation type="submission" date="2023-01" db="EMBL/GenBank/DDBJ databases">
        <title>Metagenome sequencing of chrysophaentin producing Chrysophaeum taylorii.</title>
        <authorList>
            <person name="Davison J."/>
            <person name="Bewley C."/>
        </authorList>
    </citation>
    <scope>NUCLEOTIDE SEQUENCE</scope>
    <source>
        <strain evidence="3">NIES-1699</strain>
    </source>
</reference>
<gene>
    <name evidence="3" type="ORF">CTAYLR_005387</name>
</gene>
<evidence type="ECO:0000256" key="1">
    <source>
        <dbReference type="SAM" id="MobiDB-lite"/>
    </source>
</evidence>
<keyword evidence="2" id="KW-0472">Membrane</keyword>
<keyword evidence="4" id="KW-1185">Reference proteome</keyword>
<feature type="region of interest" description="Disordered" evidence="1">
    <location>
        <begin position="410"/>
        <end position="443"/>
    </location>
</feature>
<organism evidence="3 4">
    <name type="scientific">Chrysophaeum taylorii</name>
    <dbReference type="NCBI Taxonomy" id="2483200"/>
    <lineage>
        <taxon>Eukaryota</taxon>
        <taxon>Sar</taxon>
        <taxon>Stramenopiles</taxon>
        <taxon>Ochrophyta</taxon>
        <taxon>Pelagophyceae</taxon>
        <taxon>Pelagomonadales</taxon>
        <taxon>Pelagomonadaceae</taxon>
        <taxon>Chrysophaeum</taxon>
    </lineage>
</organism>
<feature type="transmembrane region" description="Helical" evidence="2">
    <location>
        <begin position="7"/>
        <end position="25"/>
    </location>
</feature>
<dbReference type="Proteomes" id="UP001230188">
    <property type="component" value="Unassembled WGS sequence"/>
</dbReference>
<comment type="caution">
    <text evidence="3">The sequence shown here is derived from an EMBL/GenBank/DDBJ whole genome shotgun (WGS) entry which is preliminary data.</text>
</comment>
<protein>
    <submittedName>
        <fullName evidence="3">Uncharacterized protein</fullName>
    </submittedName>
</protein>
<accession>A0AAD7U7D4</accession>
<dbReference type="AlphaFoldDB" id="A0AAD7U7D4"/>
<sequence length="443" mass="48975">MARASQLFRVVVLPVLVVLLLRAIYYQPTHVARRSVFAKLAAAVPPPRDSVAVDVRRFWEEVRPEARPVVAQEGSKPGVAQQEVRQPSPPREGCDLSSSECEAAECRRLESEHRVVPGSSWGTLPAPLRSRWTELGCDARVSVSSPAKVPAASRAKRKECGESNGPLIAVCCGTTTRKKGGGWVDVSELETLALFKHLLPSFAKSVDCEFSYVVVVGYDVGDAWWDTGGGAAEATAWFERNAPKNARLEFARVHNKIKKPGPVFSAITQKAFELGAEYIYRVNDDTELETPWATAFVAALETLDNVGVVGPACKQGNRKILTHDFTHRTHMNIFHAVYYPPALSDWWMDDWISTVYGPQRTLRGDNVEVIHHTQHHGQRYGVDKAHHSLLPGLLRTGTARIQAHLLAASKPTLPVAPPPPGFSRLDPTKPPRRRRPKPANRQL</sequence>
<name>A0AAD7U7D4_9STRA</name>
<feature type="region of interest" description="Disordered" evidence="1">
    <location>
        <begin position="69"/>
        <end position="97"/>
    </location>
</feature>
<keyword evidence="2" id="KW-0812">Transmembrane</keyword>
<feature type="compositionally biased region" description="Basic residues" evidence="1">
    <location>
        <begin position="430"/>
        <end position="443"/>
    </location>
</feature>
<evidence type="ECO:0000256" key="2">
    <source>
        <dbReference type="SAM" id="Phobius"/>
    </source>
</evidence>
<proteinExistence type="predicted"/>
<evidence type="ECO:0000313" key="3">
    <source>
        <dbReference type="EMBL" id="KAJ8599645.1"/>
    </source>
</evidence>
<evidence type="ECO:0000313" key="4">
    <source>
        <dbReference type="Proteomes" id="UP001230188"/>
    </source>
</evidence>
<dbReference type="EMBL" id="JAQMWT010000551">
    <property type="protein sequence ID" value="KAJ8599645.1"/>
    <property type="molecule type" value="Genomic_DNA"/>
</dbReference>